<dbReference type="Proteomes" id="UP000008698">
    <property type="component" value="Unassembled WGS sequence"/>
</dbReference>
<dbReference type="EMBL" id="DS985219">
    <property type="protein sequence ID" value="EEY19042.1"/>
    <property type="molecule type" value="Genomic_DNA"/>
</dbReference>
<name>C9SK24_VERA1</name>
<evidence type="ECO:0000256" key="1">
    <source>
        <dbReference type="SAM" id="MobiDB-lite"/>
    </source>
</evidence>
<accession>C9SK24</accession>
<gene>
    <name evidence="2" type="ORF">VDBG_05151</name>
</gene>
<organism evidence="3">
    <name type="scientific">Verticillium alfalfae (strain VaMs.102 / ATCC MYA-4576 / FGSC 10136)</name>
    <name type="common">Verticillium wilt of alfalfa</name>
    <name type="synonym">Verticillium albo-atrum</name>
    <dbReference type="NCBI Taxonomy" id="526221"/>
    <lineage>
        <taxon>Eukaryota</taxon>
        <taxon>Fungi</taxon>
        <taxon>Dikarya</taxon>
        <taxon>Ascomycota</taxon>
        <taxon>Pezizomycotina</taxon>
        <taxon>Sordariomycetes</taxon>
        <taxon>Hypocreomycetidae</taxon>
        <taxon>Glomerellales</taxon>
        <taxon>Plectosphaerellaceae</taxon>
        <taxon>Verticillium</taxon>
    </lineage>
</organism>
<sequence length="172" mass="17713">MARPLSPCSGWGVGQQAADGGVGGRGHKARQEAKGQQQGEAVAQGARHGAEHVAGVGVQDDGPPANVLAQGPEEEGPDGVAEHVERVEPDERPAGDGEVDLDGGCGVGRERGAEIAVPRHPHCCCCDEELLALETVSCTDFRPGSVVLTLENGIPLGGTLDAWLCAIVRRVM</sequence>
<protein>
    <submittedName>
        <fullName evidence="2">Predicted protein</fullName>
    </submittedName>
</protein>
<reference evidence="3" key="1">
    <citation type="journal article" date="2011" name="PLoS Pathog.">
        <title>Comparative genomics yields insights into niche adaptation of plant vascular wilt pathogens.</title>
        <authorList>
            <person name="Klosterman S.J."/>
            <person name="Subbarao K.V."/>
            <person name="Kang S."/>
            <person name="Veronese P."/>
            <person name="Gold S.E."/>
            <person name="Thomma B.P.H.J."/>
            <person name="Chen Z."/>
            <person name="Henrissat B."/>
            <person name="Lee Y.-H."/>
            <person name="Park J."/>
            <person name="Garcia-Pedrajas M.D."/>
            <person name="Barbara D.J."/>
            <person name="Anchieta A."/>
            <person name="de Jonge R."/>
            <person name="Santhanam P."/>
            <person name="Maruthachalam K."/>
            <person name="Atallah Z."/>
            <person name="Amyotte S.G."/>
            <person name="Paz Z."/>
            <person name="Inderbitzin P."/>
            <person name="Hayes R.J."/>
            <person name="Heiman D.I."/>
            <person name="Young S."/>
            <person name="Zeng Q."/>
            <person name="Engels R."/>
            <person name="Galagan J."/>
            <person name="Cuomo C.A."/>
            <person name="Dobinson K.F."/>
            <person name="Ma L.-J."/>
        </authorList>
    </citation>
    <scope>NUCLEOTIDE SEQUENCE [LARGE SCALE GENOMIC DNA]</scope>
    <source>
        <strain evidence="3">VaMs.102 / ATCC MYA-4576 / FGSC 10136</strain>
    </source>
</reference>
<dbReference type="HOGENOM" id="CLU_1556446_0_0_1"/>
<dbReference type="RefSeq" id="XP_003004038.1">
    <property type="nucleotide sequence ID" value="XM_003003992.1"/>
</dbReference>
<dbReference type="AlphaFoldDB" id="C9SK24"/>
<feature type="compositionally biased region" description="Low complexity" evidence="1">
    <location>
        <begin position="34"/>
        <end position="47"/>
    </location>
</feature>
<dbReference type="GeneID" id="9535796"/>
<keyword evidence="3" id="KW-1185">Reference proteome</keyword>
<dbReference type="KEGG" id="val:VDBG_05151"/>
<proteinExistence type="predicted"/>
<evidence type="ECO:0000313" key="2">
    <source>
        <dbReference type="EMBL" id="EEY19042.1"/>
    </source>
</evidence>
<feature type="region of interest" description="Disordered" evidence="1">
    <location>
        <begin position="1"/>
        <end position="81"/>
    </location>
</feature>
<evidence type="ECO:0000313" key="3">
    <source>
        <dbReference type="Proteomes" id="UP000008698"/>
    </source>
</evidence>